<dbReference type="InterPro" id="IPR032068">
    <property type="entry name" value="FOXO_KIX-bd"/>
</dbReference>
<feature type="compositionally biased region" description="Low complexity" evidence="5">
    <location>
        <begin position="304"/>
        <end position="323"/>
    </location>
</feature>
<reference evidence="8" key="2">
    <citation type="submission" date="2014-03" db="EMBL/GenBank/DDBJ databases">
        <authorList>
            <person name="Genoscope - CEA"/>
        </authorList>
    </citation>
    <scope>NUCLEOTIDE SEQUENCE</scope>
</reference>
<dbReference type="GO" id="GO:0000981">
    <property type="term" value="F:DNA-binding transcription factor activity, RNA polymerase II-specific"/>
    <property type="evidence" value="ECO:0007669"/>
    <property type="project" value="TreeGrafter"/>
</dbReference>
<dbReference type="PANTHER" id="PTHR45767:SF5">
    <property type="entry name" value="FORKHEAD BOX PROTEIN O6"/>
    <property type="match status" value="1"/>
</dbReference>
<keyword evidence="3" id="KW-0804">Transcription</keyword>
<evidence type="ECO:0000256" key="1">
    <source>
        <dbReference type="ARBA" id="ARBA00004123"/>
    </source>
</evidence>
<accession>A0A060YLA7</accession>
<feature type="compositionally biased region" description="Gly residues" evidence="5">
    <location>
        <begin position="40"/>
        <end position="56"/>
    </location>
</feature>
<dbReference type="Proteomes" id="UP000193380">
    <property type="component" value="Unassembled WGS sequence"/>
</dbReference>
<evidence type="ECO:0000256" key="5">
    <source>
        <dbReference type="SAM" id="MobiDB-lite"/>
    </source>
</evidence>
<feature type="region of interest" description="Disordered" evidence="5">
    <location>
        <begin position="112"/>
        <end position="202"/>
    </location>
</feature>
<protein>
    <recommendedName>
        <fullName evidence="10">FOXO protein transactivation domain-containing protein</fullName>
    </recommendedName>
</protein>
<dbReference type="AlphaFoldDB" id="A0A060YLA7"/>
<dbReference type="STRING" id="8022.A0A060YLA7"/>
<evidence type="ECO:0008006" key="10">
    <source>
        <dbReference type="Google" id="ProtNLM"/>
    </source>
</evidence>
<reference evidence="8" key="1">
    <citation type="journal article" date="2014" name="Nat. Commun.">
        <title>The rainbow trout genome provides novel insights into evolution after whole-genome duplication in vertebrates.</title>
        <authorList>
            <person name="Berthelot C."/>
            <person name="Brunet F."/>
            <person name="Chalopin D."/>
            <person name="Juanchich A."/>
            <person name="Bernard M."/>
            <person name="Noel B."/>
            <person name="Bento P."/>
            <person name="Da Silva C."/>
            <person name="Labadie K."/>
            <person name="Alberti A."/>
            <person name="Aury J.M."/>
            <person name="Louis A."/>
            <person name="Dehais P."/>
            <person name="Bardou P."/>
            <person name="Montfort J."/>
            <person name="Klopp C."/>
            <person name="Cabau C."/>
            <person name="Gaspin C."/>
            <person name="Thorgaard G.H."/>
            <person name="Boussaha M."/>
            <person name="Quillet E."/>
            <person name="Guyomard R."/>
            <person name="Galiana D."/>
            <person name="Bobe J."/>
            <person name="Volff J.N."/>
            <person name="Genet C."/>
            <person name="Wincker P."/>
            <person name="Jaillon O."/>
            <person name="Roest Crollius H."/>
            <person name="Guiguen Y."/>
        </authorList>
    </citation>
    <scope>NUCLEOTIDE SEQUENCE [LARGE SCALE GENOMIC DNA]</scope>
</reference>
<feature type="region of interest" description="Disordered" evidence="5">
    <location>
        <begin position="279"/>
        <end position="403"/>
    </location>
</feature>
<dbReference type="Pfam" id="PF16676">
    <property type="entry name" value="FOXO-TAD"/>
    <property type="match status" value="1"/>
</dbReference>
<feature type="compositionally biased region" description="Gly residues" evidence="5">
    <location>
        <begin position="71"/>
        <end position="80"/>
    </location>
</feature>
<evidence type="ECO:0000259" key="6">
    <source>
        <dbReference type="Pfam" id="PF16675"/>
    </source>
</evidence>
<evidence type="ECO:0000256" key="3">
    <source>
        <dbReference type="ARBA" id="ARBA00023163"/>
    </source>
</evidence>
<keyword evidence="4" id="KW-0539">Nucleus</keyword>
<dbReference type="PANTHER" id="PTHR45767">
    <property type="entry name" value="FORKHEAD BOX PROTEIN O"/>
    <property type="match status" value="1"/>
</dbReference>
<feature type="region of interest" description="Disordered" evidence="5">
    <location>
        <begin position="1"/>
        <end position="82"/>
    </location>
</feature>
<proteinExistence type="predicted"/>
<name>A0A060YLA7_ONCMY</name>
<dbReference type="GO" id="GO:0005634">
    <property type="term" value="C:nucleus"/>
    <property type="evidence" value="ECO:0007669"/>
    <property type="project" value="UniProtKB-SubCell"/>
</dbReference>
<dbReference type="GO" id="GO:0000978">
    <property type="term" value="F:RNA polymerase II cis-regulatory region sequence-specific DNA binding"/>
    <property type="evidence" value="ECO:0007669"/>
    <property type="project" value="TreeGrafter"/>
</dbReference>
<evidence type="ECO:0000256" key="4">
    <source>
        <dbReference type="ARBA" id="ARBA00023242"/>
    </source>
</evidence>
<feature type="domain" description="FOXO protein transactivation" evidence="7">
    <location>
        <begin position="400"/>
        <end position="443"/>
    </location>
</feature>
<feature type="domain" description="FOXO protein KIX-binding" evidence="6">
    <location>
        <begin position="202"/>
        <end position="294"/>
    </location>
</feature>
<feature type="compositionally biased region" description="Polar residues" evidence="5">
    <location>
        <begin position="122"/>
        <end position="138"/>
    </location>
</feature>
<organism evidence="8 9">
    <name type="scientific">Oncorhynchus mykiss</name>
    <name type="common">Rainbow trout</name>
    <name type="synonym">Salmo gairdneri</name>
    <dbReference type="NCBI Taxonomy" id="8022"/>
    <lineage>
        <taxon>Eukaryota</taxon>
        <taxon>Metazoa</taxon>
        <taxon>Chordata</taxon>
        <taxon>Craniata</taxon>
        <taxon>Vertebrata</taxon>
        <taxon>Euteleostomi</taxon>
        <taxon>Actinopterygii</taxon>
        <taxon>Neopterygii</taxon>
        <taxon>Teleostei</taxon>
        <taxon>Protacanthopterygii</taxon>
        <taxon>Salmoniformes</taxon>
        <taxon>Salmonidae</taxon>
        <taxon>Salmoninae</taxon>
        <taxon>Oncorhynchus</taxon>
    </lineage>
</organism>
<feature type="compositionally biased region" description="Basic residues" evidence="5">
    <location>
        <begin position="29"/>
        <end position="39"/>
    </location>
</feature>
<evidence type="ECO:0000259" key="7">
    <source>
        <dbReference type="Pfam" id="PF16676"/>
    </source>
</evidence>
<dbReference type="Pfam" id="PF16675">
    <property type="entry name" value="FOXO_KIX_bdg"/>
    <property type="match status" value="1"/>
</dbReference>
<sequence>MLNPEGGKMGKGPRRRAASIDCPNGTKILKSKGRARGKRTGAGAGSGAGYGLGQGARPGMHQGSPEHGSPAGKGGVGVGGEEYDAWTDLHSRTSSSASTLSGCLSPILAEAEPDEPEEGGLSCSTSPRLYPSPTSTRSPALGTGGHCPGTSMELPQLTDLTGAISLDEGYPHPQNHPQTQPRNGYPSPYGSSPKGEGSYCGPVYGQPSLGMLRLHAPMPMQTIQENKPASFQRPLRAYSENNALQSLLTGGPGGPQYCSKDMVTLGGQGGESHTLLTQVTNQSRSSHNHSHSNHNHNNHEHGHNPGPHNGHGSVHDQNPSGHHQNGHHNHGHPNLDYNHSHKHHLSPGTDYNQSHSHKLNPSHDHTPRSNQGHHHGHLQGGPRPPANYHGHLHHSTHQPNRMAPDLDVNVDILPSSLDCDVESILLNDFMDTEGMGMDFNFDGSLSQGVGMGMSIAAFAGAPQGHHSQNWVPG</sequence>
<keyword evidence="2" id="KW-0805">Transcription regulation</keyword>
<feature type="compositionally biased region" description="Basic residues" evidence="5">
    <location>
        <begin position="286"/>
        <end position="296"/>
    </location>
</feature>
<evidence type="ECO:0000313" key="8">
    <source>
        <dbReference type="EMBL" id="CDQ92516.1"/>
    </source>
</evidence>
<evidence type="ECO:0000256" key="2">
    <source>
        <dbReference type="ARBA" id="ARBA00023015"/>
    </source>
</evidence>
<dbReference type="PaxDb" id="8022-A0A060YLA7"/>
<evidence type="ECO:0000313" key="9">
    <source>
        <dbReference type="Proteomes" id="UP000193380"/>
    </source>
</evidence>
<comment type="subcellular location">
    <subcellularLocation>
        <location evidence="1">Nucleus</location>
    </subcellularLocation>
</comment>
<gene>
    <name evidence="8" type="ORF">GSONMT00051416001</name>
</gene>
<dbReference type="EMBL" id="FR913369">
    <property type="protein sequence ID" value="CDQ92516.1"/>
    <property type="molecule type" value="Genomic_DNA"/>
</dbReference>
<dbReference type="InterPro" id="IPR032067">
    <property type="entry name" value="FOXO-TAD"/>
</dbReference>